<dbReference type="GO" id="GO:0005737">
    <property type="term" value="C:cytoplasm"/>
    <property type="evidence" value="ECO:0007669"/>
    <property type="project" value="TreeGrafter"/>
</dbReference>
<evidence type="ECO:0000256" key="9">
    <source>
        <dbReference type="ARBA" id="ARBA00022833"/>
    </source>
</evidence>
<sequence length="475" mass="53518">MLKSSVLLIYSLSKEGKLLLKNANIIANGNNLKKVNILVENKKIKEIFEGNIPYGIEDKEIIDCSNYIVFPGFIDAHVHFDDPGYTDREDFFTGTQSAAKGGVTTIVDMPCTSVPEVISKENLHYKLDIVSKKAIVDFAFWGGVTPIQIQTGEYKKTIKELKEEGVVGLKLYTISGMKTYPKVNTEEMAAVFDYIRDLGLVAGIHAEDFELVDYFSKREQNLNHIYPLAWTKGRNYEAEAVAILRSIALAKEFKNKVHIVHLSTKLGLMIIEMAKNEGINITTETCPHYLVFNENDLERIGPILKTAPPVRRREDSEYLWDGLKKGSVDFVTTDHAGGVYPQEKNKQSIWDNYAGIPGVQTRFNVLFTYGYSTGRLTLEDLRKVLSEKPAERFGLKSKGKIEIGNDADFVIVNPYGEFKFNASKDLLCKNKYSPFDGFTFKGEIEKTIVRGQIVYEKDKGITVNGGFGKFVKSEY</sequence>
<comment type="caution">
    <text evidence="11">The sequence shown here is derived from an EMBL/GenBank/DDBJ whole genome shotgun (WGS) entry which is preliminary data.</text>
</comment>
<keyword evidence="7" id="KW-0479">Metal-binding</keyword>
<gene>
    <name evidence="11" type="primary">allB</name>
    <name evidence="11" type="ORF">C0189_04195</name>
</gene>
<dbReference type="NCBIfam" id="TIGR03178">
    <property type="entry name" value="allantoinase"/>
    <property type="match status" value="1"/>
</dbReference>
<dbReference type="PANTHER" id="PTHR43668">
    <property type="entry name" value="ALLANTOINASE"/>
    <property type="match status" value="1"/>
</dbReference>
<evidence type="ECO:0000256" key="5">
    <source>
        <dbReference type="ARBA" id="ARBA00011881"/>
    </source>
</evidence>
<dbReference type="EC" id="3.5.2.5" evidence="6"/>
<feature type="domain" description="Amidohydrolase-related" evidence="10">
    <location>
        <begin position="68"/>
        <end position="454"/>
    </location>
</feature>
<dbReference type="InterPro" id="IPR032466">
    <property type="entry name" value="Metal_Hydrolase"/>
</dbReference>
<accession>A0A2J6WDT3</accession>
<dbReference type="EMBL" id="PNIL01000061">
    <property type="protein sequence ID" value="PMP66915.1"/>
    <property type="molecule type" value="Genomic_DNA"/>
</dbReference>
<dbReference type="InterPro" id="IPR017593">
    <property type="entry name" value="Allantoinase"/>
</dbReference>
<organism evidence="11 12">
    <name type="scientific">Caldisericum exile</name>
    <dbReference type="NCBI Taxonomy" id="693075"/>
    <lineage>
        <taxon>Bacteria</taxon>
        <taxon>Pseudomonadati</taxon>
        <taxon>Caldisericota/Cryosericota group</taxon>
        <taxon>Caldisericota</taxon>
        <taxon>Caldisericia</taxon>
        <taxon>Caldisericales</taxon>
        <taxon>Caldisericaceae</taxon>
        <taxon>Caldisericum</taxon>
    </lineage>
</organism>
<evidence type="ECO:0000256" key="3">
    <source>
        <dbReference type="ARBA" id="ARBA00008829"/>
    </source>
</evidence>
<protein>
    <recommendedName>
        <fullName evidence="6">allantoinase</fullName>
        <ecNumber evidence="6">3.5.2.5</ecNumber>
    </recommendedName>
</protein>
<dbReference type="PANTHER" id="PTHR43668:SF2">
    <property type="entry name" value="ALLANTOINASE"/>
    <property type="match status" value="1"/>
</dbReference>
<dbReference type="InterPro" id="IPR050138">
    <property type="entry name" value="DHOase/Allantoinase_Hydrolase"/>
</dbReference>
<evidence type="ECO:0000256" key="6">
    <source>
        <dbReference type="ARBA" id="ARBA00012863"/>
    </source>
</evidence>
<dbReference type="InterPro" id="IPR011059">
    <property type="entry name" value="Metal-dep_hydrolase_composite"/>
</dbReference>
<dbReference type="SUPFAM" id="SSF51556">
    <property type="entry name" value="Metallo-dependent hydrolases"/>
    <property type="match status" value="1"/>
</dbReference>
<dbReference type="Gene3D" id="3.20.20.140">
    <property type="entry name" value="Metal-dependent hydrolases"/>
    <property type="match status" value="1"/>
</dbReference>
<reference evidence="11 12" key="1">
    <citation type="submission" date="2018-01" db="EMBL/GenBank/DDBJ databases">
        <title>Metagenomic assembled genomes from two thermal pools in the Uzon Caldera, Kamchatka, Russia.</title>
        <authorList>
            <person name="Wilkins L."/>
            <person name="Ettinger C."/>
        </authorList>
    </citation>
    <scope>NUCLEOTIDE SEQUENCE [LARGE SCALE GENOMIC DNA]</scope>
    <source>
        <strain evidence="11">ZAV-07</strain>
    </source>
</reference>
<comment type="similarity">
    <text evidence="3">Belongs to the metallo-dependent hydrolases superfamily. Hydantoinase/dihydropyrimidinase family.</text>
</comment>
<name>A0A2J6WDT3_9BACT</name>
<dbReference type="SUPFAM" id="SSF51338">
    <property type="entry name" value="Composite domain of metallo-dependent hydrolases"/>
    <property type="match status" value="1"/>
</dbReference>
<comment type="cofactor">
    <cofactor evidence="1">
        <name>Zn(2+)</name>
        <dbReference type="ChEBI" id="CHEBI:29105"/>
    </cofactor>
</comment>
<dbReference type="AlphaFoldDB" id="A0A2J6WDT3"/>
<dbReference type="Gene3D" id="2.30.40.10">
    <property type="entry name" value="Urease, subunit C, domain 1"/>
    <property type="match status" value="1"/>
</dbReference>
<comment type="subunit">
    <text evidence="5">Homotetramer.</text>
</comment>
<evidence type="ECO:0000256" key="1">
    <source>
        <dbReference type="ARBA" id="ARBA00001947"/>
    </source>
</evidence>
<evidence type="ECO:0000256" key="4">
    <source>
        <dbReference type="ARBA" id="ARBA00010368"/>
    </source>
</evidence>
<dbReference type="Pfam" id="PF01979">
    <property type="entry name" value="Amidohydro_1"/>
    <property type="match status" value="1"/>
</dbReference>
<dbReference type="GO" id="GO:0004038">
    <property type="term" value="F:allantoinase activity"/>
    <property type="evidence" value="ECO:0007669"/>
    <property type="project" value="UniProtKB-EC"/>
</dbReference>
<evidence type="ECO:0000256" key="8">
    <source>
        <dbReference type="ARBA" id="ARBA00022801"/>
    </source>
</evidence>
<proteinExistence type="inferred from homology"/>
<keyword evidence="9" id="KW-0862">Zinc</keyword>
<dbReference type="Proteomes" id="UP000237040">
    <property type="component" value="Unassembled WGS sequence"/>
</dbReference>
<evidence type="ECO:0000256" key="7">
    <source>
        <dbReference type="ARBA" id="ARBA00022723"/>
    </source>
</evidence>
<keyword evidence="8" id="KW-0378">Hydrolase</keyword>
<dbReference type="GO" id="GO:0050897">
    <property type="term" value="F:cobalt ion binding"/>
    <property type="evidence" value="ECO:0007669"/>
    <property type="project" value="InterPro"/>
</dbReference>
<comment type="pathway">
    <text evidence="2">Nitrogen metabolism; (S)-allantoin degradation; allantoate from (S)-allantoin: step 1/1.</text>
</comment>
<dbReference type="FunFam" id="3.20.20.140:FF:000174">
    <property type="entry name" value="Dihydropyrimidinase-related protein 2"/>
    <property type="match status" value="1"/>
</dbReference>
<evidence type="ECO:0000256" key="2">
    <source>
        <dbReference type="ARBA" id="ARBA00004968"/>
    </source>
</evidence>
<comment type="similarity">
    <text evidence="4">Belongs to the metallo-dependent hydrolases superfamily. Allantoinase family.</text>
</comment>
<dbReference type="GO" id="GO:0006145">
    <property type="term" value="P:purine nucleobase catabolic process"/>
    <property type="evidence" value="ECO:0007669"/>
    <property type="project" value="TreeGrafter"/>
</dbReference>
<evidence type="ECO:0000259" key="10">
    <source>
        <dbReference type="Pfam" id="PF01979"/>
    </source>
</evidence>
<evidence type="ECO:0000313" key="11">
    <source>
        <dbReference type="EMBL" id="PMP66915.1"/>
    </source>
</evidence>
<dbReference type="InterPro" id="IPR006680">
    <property type="entry name" value="Amidohydro-rel"/>
</dbReference>
<evidence type="ECO:0000313" key="12">
    <source>
        <dbReference type="Proteomes" id="UP000237040"/>
    </source>
</evidence>
<dbReference type="NCBIfam" id="TIGR00857">
    <property type="entry name" value="pyrC_multi"/>
    <property type="match status" value="1"/>
</dbReference>
<dbReference type="GO" id="GO:0000256">
    <property type="term" value="P:allantoin catabolic process"/>
    <property type="evidence" value="ECO:0007669"/>
    <property type="project" value="InterPro"/>
</dbReference>
<dbReference type="GO" id="GO:0008270">
    <property type="term" value="F:zinc ion binding"/>
    <property type="evidence" value="ECO:0007669"/>
    <property type="project" value="InterPro"/>
</dbReference>